<dbReference type="EMBL" id="SSTD01012256">
    <property type="protein sequence ID" value="TYK08797.1"/>
    <property type="molecule type" value="Genomic_DNA"/>
</dbReference>
<gene>
    <name evidence="2" type="ORF">E5676_scaffold80391G00010</name>
    <name evidence="1" type="ORF">E6C27_scaffold48913G00010</name>
</gene>
<dbReference type="AlphaFoldDB" id="A0A5D3C9X9"/>
<dbReference type="OrthoDB" id="1934524at2759"/>
<comment type="caution">
    <text evidence="2">The sequence shown here is derived from an EMBL/GenBank/DDBJ whole genome shotgun (WGS) entry which is preliminary data.</text>
</comment>
<dbReference type="Proteomes" id="UP000321947">
    <property type="component" value="Unassembled WGS sequence"/>
</dbReference>
<proteinExistence type="predicted"/>
<evidence type="ECO:0000313" key="1">
    <source>
        <dbReference type="EMBL" id="KAA0041025.1"/>
    </source>
</evidence>
<protein>
    <submittedName>
        <fullName evidence="2">Uncharacterized protein</fullName>
    </submittedName>
</protein>
<sequence length="450" mass="52726">MASSFSHQSFTERMIDYLSDKGWPKEYNPEELNEKFLLLDWIAFNLLANRPPRTRQLFLYGGPDTQKTLFLNVVSKVLNVFATVHKELARVEVEDNWDLILVDKVDFEDWRIFPDKRSQLLTLLDGPQPHYSGRRQKNVPIILIGRSIPDFLLSESCACGEKVIPLKFFSQLENLSEERIIATLWSAFLMRASTQENLNSDSFLEYNELVAEEYFTHFHYEKIKRPYVYYDKEGFGMKVFRFSGDVDGDGPPYLSFLSSLFSAPKSILKILPSHEERSEMDPIILKRMHKDEDERPVIDLFLNMHLPKFERKRLDLLNLALIPIPIIDTPKRRKGIVEGEANLVIKRPIFRTFCSYDYDLAFWPMGFKMRGNIWSYFAKMEVYLTNPDKPGRMVFYQEKADRLFLEAFIKADREPIEETIEEGEVRLNRLLVGHYPEEDPYSDIDPPSDG</sequence>
<dbReference type="EMBL" id="SSTE01017001">
    <property type="protein sequence ID" value="KAA0041025.1"/>
    <property type="molecule type" value="Genomic_DNA"/>
</dbReference>
<evidence type="ECO:0000313" key="2">
    <source>
        <dbReference type="EMBL" id="TYK08797.1"/>
    </source>
</evidence>
<evidence type="ECO:0000313" key="4">
    <source>
        <dbReference type="Proteomes" id="UP000321947"/>
    </source>
</evidence>
<accession>A0A5D3C9X9</accession>
<dbReference type="Proteomes" id="UP000321393">
    <property type="component" value="Unassembled WGS sequence"/>
</dbReference>
<organism evidence="2 4">
    <name type="scientific">Cucumis melo var. makuwa</name>
    <name type="common">Oriental melon</name>
    <dbReference type="NCBI Taxonomy" id="1194695"/>
    <lineage>
        <taxon>Eukaryota</taxon>
        <taxon>Viridiplantae</taxon>
        <taxon>Streptophyta</taxon>
        <taxon>Embryophyta</taxon>
        <taxon>Tracheophyta</taxon>
        <taxon>Spermatophyta</taxon>
        <taxon>Magnoliopsida</taxon>
        <taxon>eudicotyledons</taxon>
        <taxon>Gunneridae</taxon>
        <taxon>Pentapetalae</taxon>
        <taxon>rosids</taxon>
        <taxon>fabids</taxon>
        <taxon>Cucurbitales</taxon>
        <taxon>Cucurbitaceae</taxon>
        <taxon>Benincaseae</taxon>
        <taxon>Cucumis</taxon>
    </lineage>
</organism>
<reference evidence="3 4" key="1">
    <citation type="submission" date="2019-08" db="EMBL/GenBank/DDBJ databases">
        <title>Draft genome sequences of two oriental melons (Cucumis melo L. var makuwa).</title>
        <authorList>
            <person name="Kwon S.-Y."/>
        </authorList>
    </citation>
    <scope>NUCLEOTIDE SEQUENCE [LARGE SCALE GENOMIC DNA]</scope>
    <source>
        <strain evidence="4">cv. Chang Bougi</strain>
        <strain evidence="3">cv. SW 3</strain>
        <tissue evidence="2">Leaf</tissue>
    </source>
</reference>
<name>A0A5D3C9X9_CUCMM</name>
<evidence type="ECO:0000313" key="3">
    <source>
        <dbReference type="Proteomes" id="UP000321393"/>
    </source>
</evidence>